<gene>
    <name evidence="5" type="ORF">C882_1927</name>
</gene>
<dbReference type="AlphaFoldDB" id="K9H8Q9"/>
<evidence type="ECO:0000256" key="2">
    <source>
        <dbReference type="ARBA" id="ARBA00022801"/>
    </source>
</evidence>
<dbReference type="InterPro" id="IPR029069">
    <property type="entry name" value="HotDog_dom_sf"/>
</dbReference>
<dbReference type="OrthoDB" id="9801856at2"/>
<keyword evidence="6" id="KW-1185">Reference proteome</keyword>
<dbReference type="PANTHER" id="PTHR11049:SF5">
    <property type="entry name" value="ACYL-COA THIOESTER HYDROLASE YCIA"/>
    <property type="match status" value="1"/>
</dbReference>
<sequence length="129" mass="14043">MTTQTEQPVGEIAIRTLAMPADTNPAGDIFGGWLMSQMDIAGGVAASKRARGRVATVAVDGMAFHKPVRVGDELTCYTSVERVGRTSLTMKVEAWVLRRGTWEQEKVTEATFTFVAIDEAGRKREVPAE</sequence>
<comment type="caution">
    <text evidence="5">The sequence shown here is derived from an EMBL/GenBank/DDBJ whole genome shotgun (WGS) entry which is preliminary data.</text>
</comment>
<name>K9H8Q9_9PROT</name>
<dbReference type="PROSITE" id="PS51770">
    <property type="entry name" value="HOTDOG_ACOT"/>
    <property type="match status" value="1"/>
</dbReference>
<dbReference type="GO" id="GO:0005829">
    <property type="term" value="C:cytosol"/>
    <property type="evidence" value="ECO:0007669"/>
    <property type="project" value="TreeGrafter"/>
</dbReference>
<evidence type="ECO:0000313" key="6">
    <source>
        <dbReference type="Proteomes" id="UP000009881"/>
    </source>
</evidence>
<dbReference type="Pfam" id="PF03061">
    <property type="entry name" value="4HBT"/>
    <property type="match status" value="1"/>
</dbReference>
<comment type="similarity">
    <text evidence="1">Belongs to the acyl coenzyme A hydrolase family.</text>
</comment>
<dbReference type="GO" id="GO:0052816">
    <property type="term" value="F:long-chain fatty acyl-CoA hydrolase activity"/>
    <property type="evidence" value="ECO:0007669"/>
    <property type="project" value="TreeGrafter"/>
</dbReference>
<feature type="domain" description="HotDog ACOT-type" evidence="4">
    <location>
        <begin position="8"/>
        <end position="120"/>
    </location>
</feature>
<accession>K9H8Q9</accession>
<evidence type="ECO:0000256" key="3">
    <source>
        <dbReference type="PROSITE-ProRule" id="PRU01106"/>
    </source>
</evidence>
<dbReference type="PATRIC" id="fig|1238182.3.peg.3881"/>
<dbReference type="EMBL" id="ANHY01000021">
    <property type="protein sequence ID" value="EKV26998.1"/>
    <property type="molecule type" value="Genomic_DNA"/>
</dbReference>
<dbReference type="InterPro" id="IPR033120">
    <property type="entry name" value="HOTDOG_ACOT"/>
</dbReference>
<organism evidence="5 6">
    <name type="scientific">Caenispirillum salinarum AK4</name>
    <dbReference type="NCBI Taxonomy" id="1238182"/>
    <lineage>
        <taxon>Bacteria</taxon>
        <taxon>Pseudomonadati</taxon>
        <taxon>Pseudomonadota</taxon>
        <taxon>Alphaproteobacteria</taxon>
        <taxon>Rhodospirillales</taxon>
        <taxon>Novispirillaceae</taxon>
        <taxon>Caenispirillum</taxon>
    </lineage>
</organism>
<dbReference type="CDD" id="cd03442">
    <property type="entry name" value="BFIT_BACH"/>
    <property type="match status" value="1"/>
</dbReference>
<dbReference type="STRING" id="1238182.C882_1927"/>
<dbReference type="GO" id="GO:0009062">
    <property type="term" value="P:fatty acid catabolic process"/>
    <property type="evidence" value="ECO:0007669"/>
    <property type="project" value="TreeGrafter"/>
</dbReference>
<dbReference type="Gene3D" id="3.10.129.10">
    <property type="entry name" value="Hotdog Thioesterase"/>
    <property type="match status" value="1"/>
</dbReference>
<evidence type="ECO:0000256" key="1">
    <source>
        <dbReference type="ARBA" id="ARBA00010458"/>
    </source>
</evidence>
<evidence type="ECO:0000313" key="5">
    <source>
        <dbReference type="EMBL" id="EKV26998.1"/>
    </source>
</evidence>
<dbReference type="InterPro" id="IPR040170">
    <property type="entry name" value="Cytosol_ACT"/>
</dbReference>
<proteinExistence type="inferred from homology"/>
<reference evidence="5 6" key="1">
    <citation type="journal article" date="2013" name="Genome Announc.">
        <title>Draft Genome Sequence of an Alphaproteobacterium, Caenispirillum salinarum AK4(T), Isolated from a Solar Saltern.</title>
        <authorList>
            <person name="Khatri I."/>
            <person name="Singh A."/>
            <person name="Korpole S."/>
            <person name="Pinnaka A.K."/>
            <person name="Subramanian S."/>
        </authorList>
    </citation>
    <scope>NUCLEOTIDE SEQUENCE [LARGE SCALE GENOMIC DNA]</scope>
    <source>
        <strain evidence="5 6">AK4</strain>
    </source>
</reference>
<dbReference type="SUPFAM" id="SSF54637">
    <property type="entry name" value="Thioesterase/thiol ester dehydrase-isomerase"/>
    <property type="match status" value="1"/>
</dbReference>
<dbReference type="RefSeq" id="WP_009542323.1">
    <property type="nucleotide sequence ID" value="NZ_ANHY01000021.1"/>
</dbReference>
<protein>
    <submittedName>
        <fullName evidence="5">Acyl-CoA hydrolase</fullName>
    </submittedName>
</protein>
<evidence type="ECO:0000259" key="4">
    <source>
        <dbReference type="PROSITE" id="PS51770"/>
    </source>
</evidence>
<dbReference type="Proteomes" id="UP000009881">
    <property type="component" value="Unassembled WGS sequence"/>
</dbReference>
<dbReference type="eggNOG" id="COG1607">
    <property type="taxonomic scope" value="Bacteria"/>
</dbReference>
<dbReference type="PANTHER" id="PTHR11049">
    <property type="entry name" value="ACYL COENZYME A THIOESTER HYDROLASE"/>
    <property type="match status" value="1"/>
</dbReference>
<keyword evidence="2 3" id="KW-0378">Hydrolase</keyword>
<dbReference type="GO" id="GO:0006637">
    <property type="term" value="P:acyl-CoA metabolic process"/>
    <property type="evidence" value="ECO:0007669"/>
    <property type="project" value="TreeGrafter"/>
</dbReference>
<dbReference type="InterPro" id="IPR006683">
    <property type="entry name" value="Thioestr_dom"/>
</dbReference>